<evidence type="ECO:0000256" key="1">
    <source>
        <dbReference type="SAM" id="Coils"/>
    </source>
</evidence>
<evidence type="ECO:0000313" key="2">
    <source>
        <dbReference type="EMBL" id="MCY6370029.1"/>
    </source>
</evidence>
<gene>
    <name evidence="2" type="ORF">OXH55_05240</name>
</gene>
<keyword evidence="1" id="KW-0175">Coiled coil</keyword>
<proteinExistence type="predicted"/>
<reference evidence="2" key="1">
    <citation type="submission" date="2022-12" db="EMBL/GenBank/DDBJ databases">
        <authorList>
            <person name="Wang J."/>
        </authorList>
    </citation>
    <scope>NUCLEOTIDE SEQUENCE</scope>
    <source>
        <strain evidence="2">HY-42-06</strain>
    </source>
</reference>
<sequence>MKVFIVKKENEDKKEYEEQILGKEERISINKKEKFNYIVIKNPADSNNICTIEDIKVLNKDIPNKMWLMGGEEEELYEEVFEILDESTIGDKIGGVFSIKTKNESEEDNKKLEIKRNELLKNEECSILNDSVLIILPNGCLFIKLDKEVNDFYMNINWTSEEIN</sequence>
<dbReference type="Proteomes" id="UP001079657">
    <property type="component" value="Unassembled WGS sequence"/>
</dbReference>
<protein>
    <submittedName>
        <fullName evidence="2">Uncharacterized protein</fullName>
    </submittedName>
</protein>
<evidence type="ECO:0000313" key="3">
    <source>
        <dbReference type="Proteomes" id="UP001079657"/>
    </source>
</evidence>
<accession>A0ABT4CLV6</accession>
<organism evidence="2 3">
    <name type="scientific">Clostridium ganghwense</name>
    <dbReference type="NCBI Taxonomy" id="312089"/>
    <lineage>
        <taxon>Bacteria</taxon>
        <taxon>Bacillati</taxon>
        <taxon>Bacillota</taxon>
        <taxon>Clostridia</taxon>
        <taxon>Eubacteriales</taxon>
        <taxon>Clostridiaceae</taxon>
        <taxon>Clostridium</taxon>
    </lineage>
</organism>
<dbReference type="RefSeq" id="WP_268048540.1">
    <property type="nucleotide sequence ID" value="NZ_JAPQES010000001.1"/>
</dbReference>
<name>A0ABT4CLV6_9CLOT</name>
<comment type="caution">
    <text evidence="2">The sequence shown here is derived from an EMBL/GenBank/DDBJ whole genome shotgun (WGS) entry which is preliminary data.</text>
</comment>
<feature type="coiled-coil region" evidence="1">
    <location>
        <begin position="6"/>
        <end position="33"/>
    </location>
</feature>
<keyword evidence="3" id="KW-1185">Reference proteome</keyword>
<dbReference type="EMBL" id="JAPQES010000001">
    <property type="protein sequence ID" value="MCY6370029.1"/>
    <property type="molecule type" value="Genomic_DNA"/>
</dbReference>